<sequence>VRDDGPGMPEMEADILETGEETPLNHGGGLGLWMVRMIVTQAGGDVSVATTDGTEVKLRVPA</sequence>
<protein>
    <submittedName>
        <fullName evidence="2">ATP-binding protein</fullName>
    </submittedName>
</protein>
<feature type="domain" description="Histidine kinase" evidence="1">
    <location>
        <begin position="1"/>
        <end position="62"/>
    </location>
</feature>
<evidence type="ECO:0000259" key="1">
    <source>
        <dbReference type="PROSITE" id="PS50109"/>
    </source>
</evidence>
<feature type="non-terminal residue" evidence="2">
    <location>
        <position position="1"/>
    </location>
</feature>
<dbReference type="InterPro" id="IPR036890">
    <property type="entry name" value="HATPase_C_sf"/>
</dbReference>
<dbReference type="Gene3D" id="3.30.565.10">
    <property type="entry name" value="Histidine kinase-like ATPase, C-terminal domain"/>
    <property type="match status" value="1"/>
</dbReference>
<gene>
    <name evidence="2" type="ORF">ACFQMK_16185</name>
</gene>
<dbReference type="EMBL" id="JBHSZZ010000114">
    <property type="protein sequence ID" value="MFC7188374.1"/>
    <property type="molecule type" value="Genomic_DNA"/>
</dbReference>
<name>A0ABD5YK61_9EURY</name>
<dbReference type="InterPro" id="IPR005467">
    <property type="entry name" value="His_kinase_dom"/>
</dbReference>
<evidence type="ECO:0000313" key="3">
    <source>
        <dbReference type="Proteomes" id="UP001596390"/>
    </source>
</evidence>
<organism evidence="2 3">
    <name type="scientific">Halorubrum yunnanense</name>
    <dbReference type="NCBI Taxonomy" id="1526162"/>
    <lineage>
        <taxon>Archaea</taxon>
        <taxon>Methanobacteriati</taxon>
        <taxon>Methanobacteriota</taxon>
        <taxon>Stenosarchaea group</taxon>
        <taxon>Halobacteria</taxon>
        <taxon>Halobacteriales</taxon>
        <taxon>Haloferacaceae</taxon>
        <taxon>Halorubrum</taxon>
    </lineage>
</organism>
<keyword evidence="2" id="KW-0547">Nucleotide-binding</keyword>
<proteinExistence type="predicted"/>
<dbReference type="CDD" id="cd00075">
    <property type="entry name" value="HATPase"/>
    <property type="match status" value="1"/>
</dbReference>
<dbReference type="RefSeq" id="WP_267665803.1">
    <property type="nucleotide sequence ID" value="NZ_JAODIX010000114.1"/>
</dbReference>
<dbReference type="Proteomes" id="UP001596390">
    <property type="component" value="Unassembled WGS sequence"/>
</dbReference>
<dbReference type="Pfam" id="PF02518">
    <property type="entry name" value="HATPase_c"/>
    <property type="match status" value="1"/>
</dbReference>
<reference evidence="2 3" key="1">
    <citation type="journal article" date="2019" name="Int. J. Syst. Evol. Microbiol.">
        <title>The Global Catalogue of Microorganisms (GCM) 10K type strain sequencing project: providing services to taxonomists for standard genome sequencing and annotation.</title>
        <authorList>
            <consortium name="The Broad Institute Genomics Platform"/>
            <consortium name="The Broad Institute Genome Sequencing Center for Infectious Disease"/>
            <person name="Wu L."/>
            <person name="Ma J."/>
        </authorList>
    </citation>
    <scope>NUCLEOTIDE SEQUENCE [LARGE SCALE GENOMIC DNA]</scope>
    <source>
        <strain evidence="2 3">Q85</strain>
    </source>
</reference>
<dbReference type="PROSITE" id="PS50109">
    <property type="entry name" value="HIS_KIN"/>
    <property type="match status" value="1"/>
</dbReference>
<dbReference type="AlphaFoldDB" id="A0ABD5YK61"/>
<dbReference type="InterPro" id="IPR003594">
    <property type="entry name" value="HATPase_dom"/>
</dbReference>
<dbReference type="GO" id="GO:0005524">
    <property type="term" value="F:ATP binding"/>
    <property type="evidence" value="ECO:0007669"/>
    <property type="project" value="UniProtKB-KW"/>
</dbReference>
<evidence type="ECO:0000313" key="2">
    <source>
        <dbReference type="EMBL" id="MFC7188374.1"/>
    </source>
</evidence>
<accession>A0ABD5YK61</accession>
<comment type="caution">
    <text evidence="2">The sequence shown here is derived from an EMBL/GenBank/DDBJ whole genome shotgun (WGS) entry which is preliminary data.</text>
</comment>
<keyword evidence="2" id="KW-0067">ATP-binding</keyword>
<keyword evidence="3" id="KW-1185">Reference proteome</keyword>
<dbReference type="SUPFAM" id="SSF55874">
    <property type="entry name" value="ATPase domain of HSP90 chaperone/DNA topoisomerase II/histidine kinase"/>
    <property type="match status" value="1"/>
</dbReference>